<dbReference type="AlphaFoldDB" id="A0A5C7SMR0"/>
<dbReference type="Proteomes" id="UP000321192">
    <property type="component" value="Unassembled WGS sequence"/>
</dbReference>
<dbReference type="SUPFAM" id="SSF53474">
    <property type="entry name" value="alpha/beta-Hydrolases"/>
    <property type="match status" value="1"/>
</dbReference>
<dbReference type="InterPro" id="IPR029058">
    <property type="entry name" value="AB_hydrolase_fold"/>
</dbReference>
<proteinExistence type="predicted"/>
<organism evidence="1 2">
    <name type="scientific">Thauera aminoaromatica</name>
    <dbReference type="NCBI Taxonomy" id="164330"/>
    <lineage>
        <taxon>Bacteria</taxon>
        <taxon>Pseudomonadati</taxon>
        <taxon>Pseudomonadota</taxon>
        <taxon>Betaproteobacteria</taxon>
        <taxon>Rhodocyclales</taxon>
        <taxon>Zoogloeaceae</taxon>
        <taxon>Thauera</taxon>
    </lineage>
</organism>
<dbReference type="EMBL" id="SSFD01000191">
    <property type="protein sequence ID" value="TXH84031.1"/>
    <property type="molecule type" value="Genomic_DNA"/>
</dbReference>
<evidence type="ECO:0000313" key="2">
    <source>
        <dbReference type="Proteomes" id="UP000321192"/>
    </source>
</evidence>
<gene>
    <name evidence="1" type="ORF">E6Q80_12360</name>
</gene>
<evidence type="ECO:0000313" key="1">
    <source>
        <dbReference type="EMBL" id="TXH84031.1"/>
    </source>
</evidence>
<comment type="caution">
    <text evidence="1">The sequence shown here is derived from an EMBL/GenBank/DDBJ whole genome shotgun (WGS) entry which is preliminary data.</text>
</comment>
<dbReference type="GO" id="GO:0016787">
    <property type="term" value="F:hydrolase activity"/>
    <property type="evidence" value="ECO:0007669"/>
    <property type="project" value="UniProtKB-KW"/>
</dbReference>
<name>A0A5C7SMR0_THASP</name>
<sequence length="226" mass="24421">MMKLRHSALSIAAGPVWLEATQAHSPDVPGLILVAQTAVGHHRDSREAHFVQRLQKAGYATLLFDLLTRYEENRDPDSRYNAPLLGQRIGAVFEWLRHQPPLAELPVGLVASGTGSAAAVRAVAKEPEMVGALVCRGGRPGLAGIGPLRQVSCPTRVIAGEHDEALTGLHQAYDLLECAKDWYSVPGTDDFFREPGALDDAANGAIDWFRRHLRARPAPEAATAAQ</sequence>
<dbReference type="Gene3D" id="3.40.50.1820">
    <property type="entry name" value="alpha/beta hydrolase"/>
    <property type="match status" value="1"/>
</dbReference>
<reference evidence="1 2" key="1">
    <citation type="submission" date="2018-09" db="EMBL/GenBank/DDBJ databases">
        <title>Metagenome Assembled Genomes from an Advanced Water Purification Facility.</title>
        <authorList>
            <person name="Stamps B.W."/>
            <person name="Spear J.R."/>
        </authorList>
    </citation>
    <scope>NUCLEOTIDE SEQUENCE [LARGE SCALE GENOMIC DNA]</scope>
    <source>
        <strain evidence="1">Bin_27_1</strain>
    </source>
</reference>
<dbReference type="RefSeq" id="WP_276658966.1">
    <property type="nucleotide sequence ID" value="NZ_SSFD01000191.1"/>
</dbReference>
<keyword evidence="1" id="KW-0378">Hydrolase</keyword>
<accession>A0A5C7SMR0</accession>
<protein>
    <submittedName>
        <fullName evidence="1">Alpha/beta hydrolase</fullName>
    </submittedName>
</protein>